<dbReference type="PROSITE" id="PS00012">
    <property type="entry name" value="PHOSPHOPANTETHEINE"/>
    <property type="match status" value="4"/>
</dbReference>
<dbReference type="GO" id="GO:0016874">
    <property type="term" value="F:ligase activity"/>
    <property type="evidence" value="ECO:0007669"/>
    <property type="project" value="UniProtKB-KW"/>
</dbReference>
<comment type="pathway">
    <text evidence="1">Siderophore biosynthesis.</text>
</comment>
<sequence length="3881" mass="407367">MVDRVPLPDVTGLRLVAPSRDSFARSGLLHDAGGRFGCESLVTQVSVDAVAAADGVAGAPGASVAAAWGATLLQYLAHEVTSAGFDVVSADGIHAVSVSASADSAAGAVAKAVAAALGAPAVPHGTESPVGPAAVYVALDAGDEAVAAAAAAAPTADLILVAHGSAQGTCLALLATPAIHVSGSARMQLAQCAAALARVVHEPHLPFSPEMLPLEQRSLTNPQPVFLDTDTADGHASERLEDQFFRRAHTIPDAVALECCTNLDGPTVVSWTYRELAKRADAVCAQISPILTPNADGDTVVALCMPKCMDMYAAILGVLRAGATWCPIDTQWPAQRQAALLHKAGACAVLVSSADDVAGVAPEGVAVVPVDTTTTGRVAPSRAPPSALAYKIWTSGTTGLPKAVGIEHTAAVQGMRALQAAVPHDGLTAPGALRFLQFAAYVFDLSIFDIFYAWGHSGTVCFAPADIMITQLERVARTMRVTHTLLTPAVSAMVRRRAVPTMRVLINGGEKLSQVVADEWTQACRLVNIYGPAEATLSLTMRELPPDDEVKSHNIGDTFETALTAIVDEHGRVVARGCIGELLLGGPQLARGYIGDADKTADKFFVHDTLGRLYRTGDLARQLWDGQIEYLGRNDDQVKINGVRIELLEINAAVKSVCAAVRDADTVALHVGDALRIVSFVVLPGGTSLLRDDDEAAAVAREVRLGAQRLLPSYMVPGHICVLRAFPRTSSAKIDRRAVRAAFDALDLVAWESRVAGDSDSGSAALETPLGQAARREISTLLGIPAERIGAAVPLPALGLNSIRAMRLSAALAAAGFTVSAADIVRHETLAAIVDAAEHADEHAASRAAQLSARIAATQAAHAAAVAAVVPHAAVLPATPLQQSMLLETALDSGRYWLCRALELTGEPAVPLSDALTALCDAIETLRTGFVGVDSASDGGVDGAFGESYVAAVWPSYSPPVIETTDAPEHAFATLRPRLEAASGTPPFVALHGPDYIALCLHHALYDAQSLDAIVARLDQLLAGGAADASPPFSGALAAAMPLDAAAERETRAVWETQLATYPKAHHIAFPVLRDDVHVGAASYERLSRAASTPWEHVEAAAARLGTSVRPLAQLAWARLLCAYMDTDAVLLGDVVSQRNRDAALDHVCGPLLATLAVPVDLRDNAPVGEAVGRLASFHAHVHEHAAVPLSHIRHVAAVPSERPLFEALFVLEVDADAAPARSVLGRHSDHGVSVEHALALELRIERGTLVLALNWHPSLVSHEYADLVLRQFDALLGAYVADSDTRVMAPLLPDALLAEAARVPAPELRFVNVADWVAHWAASRPDDVALEVLDDVPPSHVDTLTYAQLEAASAAVAAALSARFAPHSVVAVDVARSTATYIALVGVLRAGMVYLPLDESLPAARKQLLVADSGAVCILSSAASSGTPPTLDIAALQAGGGGGSSSASSSASSSSVSVAPSDPAYILYTSGSTGTPKGCILTHENLASAIRNLHDALDAAAPGSFAGARYLARSAEAFDVHLAEAFIPIYAGAAVVTMPRVALLADMAAAIRAARATHACVVPSLFFTNGRRIAPADVPTLRALTIGGEKLPPDVSALWADGPPMLNAYGPTEAAIGISTVRVHAGSRTSVIGRAFAGNQYIVLADGRSRLALRGEPGELCIVGTHVGAGYVGRASDAFFAWRGCAAYATGDRARLSPSDSAEYLGRLGASQVKVRGARVELDEIDAAARNASGLHVATVLATHATHADARLVTFVARTALAAADVAYEPALEAAARALHDALRSSLSSYMVPSAVIPVTNIPLAGVSAKTDRRALDAAYAHITPPVVEGPPPTTAAELALAEIVASVLPAAAHAKLDTDLGSAGLDSLAAVRIARALQRIGRAVAPAEVLARPTLRGIGGACVGESGPSAADAAAWSDAALARLECSSGARAAWPCVPLQAAMVAAALASPSERLYVNHVRIPLGADADATTAAWVAALSRHDIYATVFRELDGRTVQVAVDAQIAATRVHGECTVEARGATADDIIATLSTTPPVRVVQYDDVLCVSIHHALYDAVSFAELAELAKPAAVQTPEAAPRYAQFALHVHESLQASTSFWASELHNATFVPFPNVTGRLDRRAGGSMVEATHAVPLGALDAAVRAQRTTLHAAALTAAAAVVQQYVGEPSPIGVVLSGRLLPDIALGDVHGPCVTTVPFSYVDGTAADTAAWLTRALRHQFVDIPAVCRTLERPGPLFDVLFSFQPVHASSDLADEMRTGEPLAIEVAPSHDTLVVRVVAADDRLSAVQASLLARQVAAELERMLLDKQPARELLALAHVPPAEPSSDDAFLAQLAARAAETPDAPALVFASSLAPLEQTTLTYAELERQSDDYARRLATLPGRALFVHLPRSLEFYITVVATWKARKIYVPLDPTLPAERLAYMIEVVAATNECAMLTAGSPPQFTGTTVMLDALLASAPADSLPAARDLALPAFILFTSGSTGKPKGVQISQRALAAALVSWREMLPFTPHSRILQLASPGFDVSLIELCMPLAFGYSMASAPKHLILEDLEHALRALRISVTCLPAALVSLVHPDNVPPLEWILSGGDVIDDRVLQTWGAKPNTLINAYGPTESTIGNTLGYVDRDTRRSVVGKLYPTSSLYVLRIGSDVPVYAGAVGELVFGGPQVGDGYVGAPELSDAKFPTLADGARVYRTGDRGRLLADGNIECLGRTERGQVKINGQRVELDEIAAELASEPGVADAAVLYIQHPTLPTRQLVAYIACARTAPPAHGEPLQLRTDGEARAAGAAAVHGAGARLAAYMIPAHTLVLDHALPLTPNNKTDITRLSAHFCSLEQSELRALHPSVEDDSPVGPRERVILDVLARFTGTQPGRDDLFYTLGVDSLSAIRLVRELHAAGVPTSVNVLLERGTARRLAGTQHDQTTPRAYDELVAYAKEHVYTPVRMAAGDVEVLPCTPLQEGMLARTLASGGTEYMYRHALHADAEPGAVAAAWRTLVAQNAILRTSFHFVDDARVPWAQAVHADIEPDVHIVAHDELARAADKWLDDAVDRLAQPPHALFLAGTSSTDMVLCMHHALYDAHALGELLDDLDALLSHKEIAPRPPFATLLPSLVADDEAAAYWRTTLEGFVPTPLARDASDARGVSASLTADVDIGTVVAACQRLGVSMHTLATLAYAVLLSELTGSADVCFGQIVSLRGVFVGGERVLGPAINTIATRVRVGGAGAAQLAALQQATDGARQFRHAALRAVRRDAFDALLDVQHIDADVQWNKLKLAADASDDANVQYALNVAFVQRPDSLVLNGTALASFASAERLHALLHRLSRIVEEIVTRPDQAYGRADATEISAPTPQKSSEPGKPSEPLSPAQLETAQRVAEIVQQVLALQDAVDVHTPLTSVGLDSIAAIRVAMRARALGLPVQVHHLAASASAASVARALARRNTGGSPSSTGTVTQGDKAAAAAALGIAESQIERVLALTAGQAVQLALTTFSHGRTGTFSFAYRLDSPDADRLGAAWEWLQQRHELLRSVFAVVDGDGVQVVTRGTMPLLTAETTDSVESAMNHTITARLNASLQRPVAFADLIRGADGAVLLLSLHHCMYDAWSLPLLISDLVARYNGEDSGVFTGIEPVLVKATAPQELVREHWQSMAQAGACLLASNASGARDTFVQNSTPAANVEHAAKAAGVSVPEYVMAAWAHTLAARTQNNTPTFGVFHHGRNVAIDNVDQLAAPCLNLLPLAVGVGASTADTAQSVRAELAARAQLEQVSIAQVHEALGLGQEPRFNTHLNIVLGQNSTEQSALDQVVDAGLALLDEREQREIPASWRDWAHCTCLAESNVAVDVRVESDTIALALRCNENMLGKYEAASLLAEFAYALEH</sequence>
<dbReference type="Pfam" id="PF00501">
    <property type="entry name" value="AMP-binding"/>
    <property type="match status" value="3"/>
</dbReference>
<keyword evidence="3" id="KW-0597">Phosphoprotein</keyword>
<dbReference type="Gene3D" id="3.30.559.10">
    <property type="entry name" value="Chloramphenicol acetyltransferase-like domain"/>
    <property type="match status" value="4"/>
</dbReference>
<keyword evidence="4" id="KW-0436">Ligase</keyword>
<dbReference type="GO" id="GO:0031177">
    <property type="term" value="F:phosphopantetheine binding"/>
    <property type="evidence" value="ECO:0007669"/>
    <property type="project" value="InterPro"/>
</dbReference>
<dbReference type="FunFam" id="3.30.300.30:FF:000015">
    <property type="entry name" value="Nonribosomal peptide synthase SidD"/>
    <property type="match status" value="1"/>
</dbReference>
<dbReference type="InterPro" id="IPR036736">
    <property type="entry name" value="ACP-like_sf"/>
</dbReference>
<organism evidence="8 9">
    <name type="scientific">Malassezia cuniculi</name>
    <dbReference type="NCBI Taxonomy" id="948313"/>
    <lineage>
        <taxon>Eukaryota</taxon>
        <taxon>Fungi</taxon>
        <taxon>Dikarya</taxon>
        <taxon>Basidiomycota</taxon>
        <taxon>Ustilaginomycotina</taxon>
        <taxon>Malasseziomycetes</taxon>
        <taxon>Malasseziales</taxon>
        <taxon>Malasseziaceae</taxon>
        <taxon>Malassezia</taxon>
    </lineage>
</organism>
<dbReference type="PANTHER" id="PTHR45527">
    <property type="entry name" value="NONRIBOSOMAL PEPTIDE SYNTHETASE"/>
    <property type="match status" value="1"/>
</dbReference>
<dbReference type="SUPFAM" id="SSF52777">
    <property type="entry name" value="CoA-dependent acyltransferases"/>
    <property type="match status" value="8"/>
</dbReference>
<feature type="domain" description="Carrier" evidence="7">
    <location>
        <begin position="3369"/>
        <end position="3444"/>
    </location>
</feature>
<dbReference type="EMBL" id="CP119881">
    <property type="protein sequence ID" value="WFD36567.1"/>
    <property type="molecule type" value="Genomic_DNA"/>
</dbReference>
<dbReference type="InterPro" id="IPR000873">
    <property type="entry name" value="AMP-dep_synth/lig_dom"/>
</dbReference>
<gene>
    <name evidence="8" type="ORF">MCUN1_003450</name>
</gene>
<evidence type="ECO:0000256" key="3">
    <source>
        <dbReference type="ARBA" id="ARBA00022553"/>
    </source>
</evidence>
<dbReference type="FunFam" id="3.40.50.12780:FF:000024">
    <property type="entry name" value="Nonribosomal siderophore peptide synthase SidC"/>
    <property type="match status" value="1"/>
</dbReference>
<keyword evidence="5" id="KW-0511">Multifunctional enzyme</keyword>
<dbReference type="SUPFAM" id="SSF56801">
    <property type="entry name" value="Acetyl-CoA synthetase-like"/>
    <property type="match status" value="3"/>
</dbReference>
<accession>A0AAF0J7F7</accession>
<evidence type="ECO:0000259" key="7">
    <source>
        <dbReference type="PROSITE" id="PS50075"/>
    </source>
</evidence>
<dbReference type="PROSITE" id="PS50075">
    <property type="entry name" value="CARRIER"/>
    <property type="match status" value="4"/>
</dbReference>
<name>A0AAF0J7F7_9BASI</name>
<dbReference type="Gene3D" id="3.30.300.30">
    <property type="match status" value="3"/>
</dbReference>
<evidence type="ECO:0000256" key="1">
    <source>
        <dbReference type="ARBA" id="ARBA00004924"/>
    </source>
</evidence>
<feature type="domain" description="Carrier" evidence="7">
    <location>
        <begin position="1833"/>
        <end position="1908"/>
    </location>
</feature>
<reference evidence="8" key="1">
    <citation type="submission" date="2023-03" db="EMBL/GenBank/DDBJ databases">
        <title>Mating type loci evolution in Malassezia.</title>
        <authorList>
            <person name="Coelho M.A."/>
        </authorList>
    </citation>
    <scope>NUCLEOTIDE SEQUENCE</scope>
    <source>
        <strain evidence="8">CBS 11721</strain>
    </source>
</reference>
<dbReference type="Pfam" id="PF00550">
    <property type="entry name" value="PP-binding"/>
    <property type="match status" value="4"/>
</dbReference>
<dbReference type="InterPro" id="IPR010071">
    <property type="entry name" value="AA_adenyl_dom"/>
</dbReference>
<dbReference type="NCBIfam" id="TIGR01733">
    <property type="entry name" value="AA-adenyl-dom"/>
    <property type="match status" value="1"/>
</dbReference>
<dbReference type="NCBIfam" id="NF003417">
    <property type="entry name" value="PRK04813.1"/>
    <property type="match status" value="3"/>
</dbReference>
<keyword evidence="9" id="KW-1185">Reference proteome</keyword>
<evidence type="ECO:0000256" key="5">
    <source>
        <dbReference type="ARBA" id="ARBA00023268"/>
    </source>
</evidence>
<evidence type="ECO:0000256" key="4">
    <source>
        <dbReference type="ARBA" id="ARBA00022598"/>
    </source>
</evidence>
<dbReference type="Gene3D" id="1.10.1200.10">
    <property type="entry name" value="ACP-like"/>
    <property type="match status" value="4"/>
</dbReference>
<dbReference type="InterPro" id="IPR045851">
    <property type="entry name" value="AMP-bd_C_sf"/>
</dbReference>
<dbReference type="InterPro" id="IPR006162">
    <property type="entry name" value="Ppantetheine_attach_site"/>
</dbReference>
<dbReference type="InterPro" id="IPR020845">
    <property type="entry name" value="AMP-binding_CS"/>
</dbReference>
<protein>
    <submittedName>
        <fullName evidence="8">NRPS</fullName>
    </submittedName>
</protein>
<dbReference type="Pfam" id="PF00668">
    <property type="entry name" value="Condensation"/>
    <property type="match status" value="4"/>
</dbReference>
<dbReference type="SMART" id="SM00823">
    <property type="entry name" value="PKS_PP"/>
    <property type="match status" value="4"/>
</dbReference>
<dbReference type="InterPro" id="IPR023213">
    <property type="entry name" value="CAT-like_dom_sf"/>
</dbReference>
<dbReference type="PANTHER" id="PTHR45527:SF1">
    <property type="entry name" value="FATTY ACID SYNTHASE"/>
    <property type="match status" value="1"/>
</dbReference>
<keyword evidence="2" id="KW-0596">Phosphopantetheine</keyword>
<dbReference type="GO" id="GO:0005737">
    <property type="term" value="C:cytoplasm"/>
    <property type="evidence" value="ECO:0007669"/>
    <property type="project" value="TreeGrafter"/>
</dbReference>
<dbReference type="InterPro" id="IPR020806">
    <property type="entry name" value="PKS_PP-bd"/>
</dbReference>
<dbReference type="InterPro" id="IPR009081">
    <property type="entry name" value="PP-bd_ACP"/>
</dbReference>
<proteinExistence type="predicted"/>
<dbReference type="GO" id="GO:0044550">
    <property type="term" value="P:secondary metabolite biosynthetic process"/>
    <property type="evidence" value="ECO:0007669"/>
    <property type="project" value="TreeGrafter"/>
</dbReference>
<dbReference type="SUPFAM" id="SSF47336">
    <property type="entry name" value="ACP-like"/>
    <property type="match status" value="4"/>
</dbReference>
<feature type="domain" description="Carrier" evidence="7">
    <location>
        <begin position="765"/>
        <end position="841"/>
    </location>
</feature>
<dbReference type="InterPro" id="IPR001242">
    <property type="entry name" value="Condensation_dom"/>
</dbReference>
<dbReference type="Proteomes" id="UP001219933">
    <property type="component" value="Chromosome 5"/>
</dbReference>
<evidence type="ECO:0000256" key="6">
    <source>
        <dbReference type="SAM" id="MobiDB-lite"/>
    </source>
</evidence>
<dbReference type="CDD" id="cd05918">
    <property type="entry name" value="A_NRPS_SidN3_like"/>
    <property type="match status" value="1"/>
</dbReference>
<dbReference type="GO" id="GO:0043041">
    <property type="term" value="P:amino acid activation for nonribosomal peptide biosynthetic process"/>
    <property type="evidence" value="ECO:0007669"/>
    <property type="project" value="TreeGrafter"/>
</dbReference>
<evidence type="ECO:0000313" key="8">
    <source>
        <dbReference type="EMBL" id="WFD36567.1"/>
    </source>
</evidence>
<dbReference type="Gene3D" id="3.30.559.30">
    <property type="entry name" value="Nonribosomal peptide synthetase, condensation domain"/>
    <property type="match status" value="4"/>
</dbReference>
<feature type="region of interest" description="Disordered" evidence="6">
    <location>
        <begin position="3341"/>
        <end position="3373"/>
    </location>
</feature>
<evidence type="ECO:0000313" key="9">
    <source>
        <dbReference type="Proteomes" id="UP001219933"/>
    </source>
</evidence>
<feature type="domain" description="Carrier" evidence="7">
    <location>
        <begin position="2853"/>
        <end position="2926"/>
    </location>
</feature>
<dbReference type="Gene3D" id="3.40.50.12780">
    <property type="entry name" value="N-terminal domain of ligase-like"/>
    <property type="match status" value="3"/>
</dbReference>
<dbReference type="PROSITE" id="PS00455">
    <property type="entry name" value="AMP_BINDING"/>
    <property type="match status" value="2"/>
</dbReference>
<dbReference type="InterPro" id="IPR042099">
    <property type="entry name" value="ANL_N_sf"/>
</dbReference>
<evidence type="ECO:0000256" key="2">
    <source>
        <dbReference type="ARBA" id="ARBA00022450"/>
    </source>
</evidence>